<dbReference type="AlphaFoldDB" id="A0A1E8CKJ3"/>
<protein>
    <recommendedName>
        <fullName evidence="3">DUF1993 domain-containing protein</fullName>
    </recommendedName>
</protein>
<dbReference type="InterPro" id="IPR034660">
    <property type="entry name" value="DinB/YfiT-like"/>
</dbReference>
<keyword evidence="2" id="KW-1185">Reference proteome</keyword>
<dbReference type="Gene3D" id="1.20.120.450">
    <property type="entry name" value="dinb family like domain"/>
    <property type="match status" value="1"/>
</dbReference>
<reference evidence="2" key="1">
    <citation type="submission" date="2016-07" db="EMBL/GenBank/DDBJ databases">
        <authorList>
            <person name="Florea S."/>
            <person name="Webb J.S."/>
            <person name="Jaromczyk J."/>
            <person name="Schardl C.L."/>
        </authorList>
    </citation>
    <scope>NUCLEOTIDE SEQUENCE [LARGE SCALE GENOMIC DNA]</scope>
    <source>
        <strain evidence="2">KCTC 42131</strain>
    </source>
</reference>
<dbReference type="EMBL" id="MASR01000001">
    <property type="protein sequence ID" value="OFE12996.1"/>
    <property type="molecule type" value="Genomic_DNA"/>
</dbReference>
<dbReference type="STRING" id="1524254.PHACT_07465"/>
<dbReference type="Pfam" id="PF09351">
    <property type="entry name" value="DUF1993"/>
    <property type="match status" value="1"/>
</dbReference>
<evidence type="ECO:0008006" key="3">
    <source>
        <dbReference type="Google" id="ProtNLM"/>
    </source>
</evidence>
<dbReference type="PANTHER" id="PTHR36922">
    <property type="entry name" value="BLL2446 PROTEIN"/>
    <property type="match status" value="1"/>
</dbReference>
<proteinExistence type="predicted"/>
<dbReference type="OrthoDB" id="338237at2"/>
<name>A0A1E8CKJ3_9GAMM</name>
<gene>
    <name evidence="1" type="ORF">PHACT_07465</name>
</gene>
<dbReference type="RefSeq" id="WP_070116605.1">
    <property type="nucleotide sequence ID" value="NZ_CAXATG010000001.1"/>
</dbReference>
<accession>A0A1E8CKJ3</accession>
<dbReference type="InterPro" id="IPR018531">
    <property type="entry name" value="DUF1993"/>
</dbReference>
<evidence type="ECO:0000313" key="2">
    <source>
        <dbReference type="Proteomes" id="UP000175669"/>
    </source>
</evidence>
<evidence type="ECO:0000313" key="1">
    <source>
        <dbReference type="EMBL" id="OFE12996.1"/>
    </source>
</evidence>
<dbReference type="Proteomes" id="UP000175669">
    <property type="component" value="Unassembled WGS sequence"/>
</dbReference>
<dbReference type="SUPFAM" id="SSF109854">
    <property type="entry name" value="DinB/YfiT-like putative metalloenzymes"/>
    <property type="match status" value="1"/>
</dbReference>
<sequence length="188" mass="20595">MSLTSLLVPTYTQMLGSLSGWLKKAQTQLSAAEAEALLSARLAPDMFPLSTQIRFACVQAQEAICRLKGEAFPAAIGVLLEEGRNAGEQPGTLAEAQARIDETMALLNGLALDALDVNAEKPLVHELPNGMILDLTAEQYARDWSLSQFYFHLMTAYSILRSEKVELGKADYVAHLFPFIRPETIPKS</sequence>
<organism evidence="1 2">
    <name type="scientific">Pseudohongiella acticola</name>
    <dbReference type="NCBI Taxonomy" id="1524254"/>
    <lineage>
        <taxon>Bacteria</taxon>
        <taxon>Pseudomonadati</taxon>
        <taxon>Pseudomonadota</taxon>
        <taxon>Gammaproteobacteria</taxon>
        <taxon>Pseudomonadales</taxon>
        <taxon>Pseudohongiellaceae</taxon>
        <taxon>Pseudohongiella</taxon>
    </lineage>
</organism>
<comment type="caution">
    <text evidence="1">The sequence shown here is derived from an EMBL/GenBank/DDBJ whole genome shotgun (WGS) entry which is preliminary data.</text>
</comment>
<dbReference type="PANTHER" id="PTHR36922:SF1">
    <property type="entry name" value="DUF1993 DOMAIN-CONTAINING PROTEIN"/>
    <property type="match status" value="1"/>
</dbReference>